<gene>
    <name evidence="2" type="ORF">Cpa01nite_10420</name>
</gene>
<comment type="caution">
    <text evidence="2">The sequence shown here is derived from an EMBL/GenBank/DDBJ whole genome shotgun (WGS) entry which is preliminary data.</text>
</comment>
<name>A0A919P7T2_9CELL</name>
<protein>
    <submittedName>
        <fullName evidence="2">Uncharacterized protein</fullName>
    </submittedName>
</protein>
<dbReference type="Proteomes" id="UP000642125">
    <property type="component" value="Unassembled WGS sequence"/>
</dbReference>
<evidence type="ECO:0000313" key="2">
    <source>
        <dbReference type="EMBL" id="GIG35661.1"/>
    </source>
</evidence>
<feature type="region of interest" description="Disordered" evidence="1">
    <location>
        <begin position="285"/>
        <end position="326"/>
    </location>
</feature>
<reference evidence="2" key="1">
    <citation type="submission" date="2021-01" db="EMBL/GenBank/DDBJ databases">
        <title>Whole genome shotgun sequence of Cellulomonas pakistanensis NBRC 110800.</title>
        <authorList>
            <person name="Komaki H."/>
            <person name="Tamura T."/>
        </authorList>
    </citation>
    <scope>NUCLEOTIDE SEQUENCE</scope>
    <source>
        <strain evidence="2">NBRC 110800</strain>
    </source>
</reference>
<evidence type="ECO:0000313" key="3">
    <source>
        <dbReference type="Proteomes" id="UP000642125"/>
    </source>
</evidence>
<evidence type="ECO:0000256" key="1">
    <source>
        <dbReference type="SAM" id="MobiDB-lite"/>
    </source>
</evidence>
<organism evidence="2 3">
    <name type="scientific">Cellulomonas pakistanensis</name>
    <dbReference type="NCBI Taxonomy" id="992287"/>
    <lineage>
        <taxon>Bacteria</taxon>
        <taxon>Bacillati</taxon>
        <taxon>Actinomycetota</taxon>
        <taxon>Actinomycetes</taxon>
        <taxon>Micrococcales</taxon>
        <taxon>Cellulomonadaceae</taxon>
        <taxon>Cellulomonas</taxon>
    </lineage>
</organism>
<dbReference type="AlphaFoldDB" id="A0A919P7T2"/>
<feature type="compositionally biased region" description="Gly residues" evidence="1">
    <location>
        <begin position="304"/>
        <end position="326"/>
    </location>
</feature>
<accession>A0A919P7T2</accession>
<dbReference type="EMBL" id="BONO01000005">
    <property type="protein sequence ID" value="GIG35661.1"/>
    <property type="molecule type" value="Genomic_DNA"/>
</dbReference>
<proteinExistence type="predicted"/>
<sequence>MSVGRRIAAAVAARLGTSVVRGLLDDEPPGGARLWERTNHRGEPVSLLGGPAVAAGVLAGGLVGAPSVRDGAALAVATTSATGFGLVDDLTEDREGTVRKGLRGHLGALARGEVTTGGLKVLGIGAGALLAAALSRPHDRLPAGRGAAIATRLADVAVDGALIAASANLVNLLDLRPGRALKAAAIAAAPAGLLGGRGGGAAAAVLGAAAAELPDDLAERDMLGDSGANAVGAVLGTVAVQGCPRPVRLGLLAGVVALTVASEKVSFTQVIARTPVLRELDAWGRRPAHVPGSPGAGTSSAGSAGAGSPGAGSPGAGDAAGGVPGR</sequence>
<feature type="compositionally biased region" description="Low complexity" evidence="1">
    <location>
        <begin position="291"/>
        <end position="303"/>
    </location>
</feature>
<keyword evidence="3" id="KW-1185">Reference proteome</keyword>
<dbReference type="RefSeq" id="WP_239068539.1">
    <property type="nucleotide sequence ID" value="NZ_BONO01000005.1"/>
</dbReference>